<dbReference type="Proteomes" id="UP000186684">
    <property type="component" value="Unassembled WGS sequence"/>
</dbReference>
<evidence type="ECO:0000313" key="3">
    <source>
        <dbReference type="Proteomes" id="UP000186684"/>
    </source>
</evidence>
<accession>A0A1N7NYY0</accession>
<dbReference type="RefSeq" id="WP_076449364.1">
    <property type="nucleotide sequence ID" value="NZ_FTOQ01000011.1"/>
</dbReference>
<feature type="region of interest" description="Disordered" evidence="1">
    <location>
        <begin position="1"/>
        <end position="25"/>
    </location>
</feature>
<proteinExistence type="predicted"/>
<dbReference type="STRING" id="633194.SAMN05421759_11144"/>
<evidence type="ECO:0000313" key="2">
    <source>
        <dbReference type="EMBL" id="SIT03496.1"/>
    </source>
</evidence>
<reference evidence="3" key="1">
    <citation type="submission" date="2017-01" db="EMBL/GenBank/DDBJ databases">
        <authorList>
            <person name="Varghese N."/>
            <person name="Submissions S."/>
        </authorList>
    </citation>
    <scope>NUCLEOTIDE SEQUENCE [LARGE SCALE GENOMIC DNA]</scope>
    <source>
        <strain evidence="3">DSM 29430</strain>
    </source>
</reference>
<evidence type="ECO:0000256" key="1">
    <source>
        <dbReference type="SAM" id="MobiDB-lite"/>
    </source>
</evidence>
<name>A0A1N7NYY0_9RHOB</name>
<organism evidence="2 3">
    <name type="scientific">Roseivivax lentus</name>
    <dbReference type="NCBI Taxonomy" id="633194"/>
    <lineage>
        <taxon>Bacteria</taxon>
        <taxon>Pseudomonadati</taxon>
        <taxon>Pseudomonadota</taxon>
        <taxon>Alphaproteobacteria</taxon>
        <taxon>Rhodobacterales</taxon>
        <taxon>Roseobacteraceae</taxon>
        <taxon>Roseivivax</taxon>
    </lineage>
</organism>
<feature type="compositionally biased region" description="Basic and acidic residues" evidence="1">
    <location>
        <begin position="1"/>
        <end position="13"/>
    </location>
</feature>
<protein>
    <submittedName>
        <fullName evidence="2">Uncharacterized protein</fullName>
    </submittedName>
</protein>
<sequence>MPEDKMTEGHADTAHSVIAVKRLQPVPARPTEGPLPACDCDEYCNIDICGIDDVEAEACGVYGG</sequence>
<keyword evidence="3" id="KW-1185">Reference proteome</keyword>
<dbReference type="EMBL" id="FTOQ01000011">
    <property type="protein sequence ID" value="SIT03496.1"/>
    <property type="molecule type" value="Genomic_DNA"/>
</dbReference>
<gene>
    <name evidence="2" type="ORF">SAMN05421759_11144</name>
</gene>
<dbReference type="AlphaFoldDB" id="A0A1N7NYY0"/>